<organism evidence="2">
    <name type="scientific">Culex pipiens</name>
    <name type="common">House mosquito</name>
    <dbReference type="NCBI Taxonomy" id="7175"/>
    <lineage>
        <taxon>Eukaryota</taxon>
        <taxon>Metazoa</taxon>
        <taxon>Ecdysozoa</taxon>
        <taxon>Arthropoda</taxon>
        <taxon>Hexapoda</taxon>
        <taxon>Insecta</taxon>
        <taxon>Pterygota</taxon>
        <taxon>Neoptera</taxon>
        <taxon>Endopterygota</taxon>
        <taxon>Diptera</taxon>
        <taxon>Nematocera</taxon>
        <taxon>Culicoidea</taxon>
        <taxon>Culicidae</taxon>
        <taxon>Culicinae</taxon>
        <taxon>Culicini</taxon>
        <taxon>Culex</taxon>
        <taxon>Culex</taxon>
    </lineage>
</organism>
<name>A0A8D8MLR8_CULPI</name>
<feature type="region of interest" description="Disordered" evidence="1">
    <location>
        <begin position="33"/>
        <end position="115"/>
    </location>
</feature>
<dbReference type="EMBL" id="HBUE01208534">
    <property type="protein sequence ID" value="CAG6533272.1"/>
    <property type="molecule type" value="Transcribed_RNA"/>
</dbReference>
<dbReference type="EMBL" id="HBUE01314874">
    <property type="protein sequence ID" value="CAG6585152.1"/>
    <property type="molecule type" value="Transcribed_RNA"/>
</dbReference>
<proteinExistence type="predicted"/>
<feature type="region of interest" description="Disordered" evidence="1">
    <location>
        <begin position="127"/>
        <end position="159"/>
    </location>
</feature>
<accession>A0A8D8MLR8</accession>
<sequence length="159" mass="17698">MWYYNKEAESTFQLLTITFISYKTVPVPVDNPHHHHLKLPASGTHSALPSTPPPLPSTRSSASGSVVPKRPWPSPIDTWLRQHLHRRSLSTPPTLPAPVGRNPDRSSRRVGVGSLARCRLRRGELRGGSSWRRTMGRSGGRFGRSSRRRGVRSSPGRVV</sequence>
<evidence type="ECO:0000313" key="2">
    <source>
        <dbReference type="EMBL" id="CAG6533272.1"/>
    </source>
</evidence>
<reference evidence="2" key="1">
    <citation type="submission" date="2021-05" db="EMBL/GenBank/DDBJ databases">
        <authorList>
            <person name="Alioto T."/>
            <person name="Alioto T."/>
            <person name="Gomez Garrido J."/>
        </authorList>
    </citation>
    <scope>NUCLEOTIDE SEQUENCE</scope>
</reference>
<dbReference type="AlphaFoldDB" id="A0A8D8MLR8"/>
<protein>
    <submittedName>
        <fullName evidence="2">(northern house mosquito) hypothetical protein</fullName>
    </submittedName>
</protein>
<evidence type="ECO:0000256" key="1">
    <source>
        <dbReference type="SAM" id="MobiDB-lite"/>
    </source>
</evidence>